<dbReference type="SMART" id="SM00206">
    <property type="entry name" value="NTR"/>
    <property type="match status" value="1"/>
</dbReference>
<keyword evidence="8" id="KW-0862">Zinc</keyword>
<dbReference type="GO" id="GO:0051045">
    <property type="term" value="P:negative regulation of membrane protein ectodomain proteolysis"/>
    <property type="evidence" value="ECO:0007669"/>
    <property type="project" value="TreeGrafter"/>
</dbReference>
<dbReference type="InterPro" id="IPR027465">
    <property type="entry name" value="TIMP_C"/>
</dbReference>
<evidence type="ECO:0000313" key="13">
    <source>
        <dbReference type="Proteomes" id="UP001249851"/>
    </source>
</evidence>
<evidence type="ECO:0000256" key="1">
    <source>
        <dbReference type="ARBA" id="ARBA00004613"/>
    </source>
</evidence>
<dbReference type="Pfam" id="PF00965">
    <property type="entry name" value="TIMP"/>
    <property type="match status" value="1"/>
</dbReference>
<name>A0AAD9Q1E5_ACRCE</name>
<dbReference type="GO" id="GO:0008191">
    <property type="term" value="F:metalloendopeptidase inhibitor activity"/>
    <property type="evidence" value="ECO:0007669"/>
    <property type="project" value="InterPro"/>
</dbReference>
<reference evidence="12" key="1">
    <citation type="journal article" date="2023" name="G3 (Bethesda)">
        <title>Whole genome assembly and annotation of the endangered Caribbean coral Acropora cervicornis.</title>
        <authorList>
            <person name="Selwyn J.D."/>
            <person name="Vollmer S.V."/>
        </authorList>
    </citation>
    <scope>NUCLEOTIDE SEQUENCE</scope>
    <source>
        <strain evidence="12">K2</strain>
    </source>
</reference>
<dbReference type="PANTHER" id="PTHR11844:SF33">
    <property type="entry name" value="TISSUE INHIBITOR OF METALLOPROTEINASE"/>
    <property type="match status" value="1"/>
</dbReference>
<feature type="signal peptide" evidence="10">
    <location>
        <begin position="1"/>
        <end position="18"/>
    </location>
</feature>
<feature type="disulfide bond" evidence="9">
    <location>
        <begin position="164"/>
        <end position="209"/>
    </location>
</feature>
<comment type="similarity">
    <text evidence="2">Belongs to the protease inhibitor I35 (TIMP) family.</text>
</comment>
<proteinExistence type="inferred from homology"/>
<dbReference type="GO" id="GO:0005615">
    <property type="term" value="C:extracellular space"/>
    <property type="evidence" value="ECO:0007669"/>
    <property type="project" value="TreeGrafter"/>
</dbReference>
<keyword evidence="4 12" id="KW-0483">Metalloprotease inhibitor</keyword>
<evidence type="ECO:0000256" key="6">
    <source>
        <dbReference type="ARBA" id="ARBA00023157"/>
    </source>
</evidence>
<feature type="chain" id="PRO_5042109205" evidence="10">
    <location>
        <begin position="19"/>
        <end position="221"/>
    </location>
</feature>
<evidence type="ECO:0000259" key="11">
    <source>
        <dbReference type="PROSITE" id="PS50189"/>
    </source>
</evidence>
<dbReference type="EMBL" id="JARQWQ010000085">
    <property type="protein sequence ID" value="KAK2552591.1"/>
    <property type="molecule type" value="Genomic_DNA"/>
</dbReference>
<dbReference type="InterPro" id="IPR008993">
    <property type="entry name" value="TIMP-like_OB-fold"/>
</dbReference>
<dbReference type="Gene3D" id="2.40.50.120">
    <property type="match status" value="1"/>
</dbReference>
<evidence type="ECO:0000256" key="4">
    <source>
        <dbReference type="ARBA" id="ARBA00022608"/>
    </source>
</evidence>
<evidence type="ECO:0000256" key="8">
    <source>
        <dbReference type="PIRSR" id="PIRSR601820-1"/>
    </source>
</evidence>
<evidence type="ECO:0000256" key="2">
    <source>
        <dbReference type="ARBA" id="ARBA00011027"/>
    </source>
</evidence>
<sequence>MAIFKLTLVLICAVCAVASLFPGSPSACLCKHEHPQRKFCDADVVFLGYVMSMQTNQKMPNNPQTGLIYDVYTMRVRYTYKTHPVINTSVDNRRLTVKLYSPAAFGGPCFALNLQTGSNYVVSGKITHGNIFTDHCRHFQMKWPNLTWQQLRGMRGEYSKGCGCAIGFCIYCKNLLPGCRDFKFQAFDLCRDKYQHCEKRVGPRGETSCAWVNSRKCSAVP</sequence>
<dbReference type="GO" id="GO:0031012">
    <property type="term" value="C:extracellular matrix"/>
    <property type="evidence" value="ECO:0007669"/>
    <property type="project" value="TreeGrafter"/>
</dbReference>
<dbReference type="AlphaFoldDB" id="A0AAD9Q1E5"/>
<dbReference type="InterPro" id="IPR001820">
    <property type="entry name" value="TIMP"/>
</dbReference>
<dbReference type="Proteomes" id="UP001249851">
    <property type="component" value="Unassembled WGS sequence"/>
</dbReference>
<organism evidence="12 13">
    <name type="scientific">Acropora cervicornis</name>
    <name type="common">Staghorn coral</name>
    <dbReference type="NCBI Taxonomy" id="6130"/>
    <lineage>
        <taxon>Eukaryota</taxon>
        <taxon>Metazoa</taxon>
        <taxon>Cnidaria</taxon>
        <taxon>Anthozoa</taxon>
        <taxon>Hexacorallia</taxon>
        <taxon>Scleractinia</taxon>
        <taxon>Astrocoeniina</taxon>
        <taxon>Acroporidae</taxon>
        <taxon>Acropora</taxon>
    </lineage>
</organism>
<keyword evidence="5 12" id="KW-0646">Protease inhibitor</keyword>
<evidence type="ECO:0000256" key="3">
    <source>
        <dbReference type="ARBA" id="ARBA00022525"/>
    </source>
</evidence>
<dbReference type="PANTHER" id="PTHR11844">
    <property type="entry name" value="METALLOPROTEASE INHIBITOR"/>
    <property type="match status" value="1"/>
</dbReference>
<protein>
    <submittedName>
        <fullName evidence="12">Metalloproteinase inhibitor 3</fullName>
    </submittedName>
</protein>
<evidence type="ECO:0000256" key="9">
    <source>
        <dbReference type="PIRSR" id="PIRSR601820-3"/>
    </source>
</evidence>
<keyword evidence="6 9" id="KW-1015">Disulfide bond</keyword>
<feature type="disulfide bond" evidence="9">
    <location>
        <begin position="30"/>
        <end position="136"/>
    </location>
</feature>
<keyword evidence="10" id="KW-0732">Signal</keyword>
<dbReference type="GO" id="GO:0002020">
    <property type="term" value="F:protease binding"/>
    <property type="evidence" value="ECO:0007669"/>
    <property type="project" value="TreeGrafter"/>
</dbReference>
<comment type="caution">
    <text evidence="12">The sequence shown here is derived from an EMBL/GenBank/DDBJ whole genome shotgun (WGS) entry which is preliminary data.</text>
</comment>
<evidence type="ECO:0000313" key="12">
    <source>
        <dbReference type="EMBL" id="KAK2552591.1"/>
    </source>
</evidence>
<gene>
    <name evidence="12" type="ORF">P5673_026242</name>
</gene>
<dbReference type="GO" id="GO:0046872">
    <property type="term" value="F:metal ion binding"/>
    <property type="evidence" value="ECO:0007669"/>
    <property type="project" value="UniProtKB-KW"/>
</dbReference>
<feature type="binding site" evidence="8">
    <location>
        <position position="28"/>
    </location>
    <ligand>
        <name>Zn(2+)</name>
        <dbReference type="ChEBI" id="CHEBI:29105"/>
        <note>ligand shared with metalloproteinase partner</note>
    </ligand>
</feature>
<dbReference type="Gene3D" id="3.90.370.10">
    <property type="entry name" value="Tissue inhibitor of metalloproteinase-1. Chain B, domain 1"/>
    <property type="match status" value="1"/>
</dbReference>
<dbReference type="PROSITE" id="PS50189">
    <property type="entry name" value="NTR"/>
    <property type="match status" value="1"/>
</dbReference>
<reference evidence="12" key="2">
    <citation type="journal article" date="2023" name="Science">
        <title>Genomic signatures of disease resistance in endangered staghorn corals.</title>
        <authorList>
            <person name="Vollmer S.V."/>
            <person name="Selwyn J.D."/>
            <person name="Despard B.A."/>
            <person name="Roesel C.L."/>
        </authorList>
    </citation>
    <scope>NUCLEOTIDE SEQUENCE</scope>
    <source>
        <strain evidence="12">K2</strain>
    </source>
</reference>
<evidence type="ECO:0000256" key="7">
    <source>
        <dbReference type="ARBA" id="ARBA00023215"/>
    </source>
</evidence>
<comment type="subcellular location">
    <subcellularLocation>
        <location evidence="1">Secreted</location>
    </subcellularLocation>
</comment>
<feature type="disulfide bond" evidence="9">
    <location>
        <begin position="40"/>
        <end position="162"/>
    </location>
</feature>
<keyword evidence="7" id="KW-0481">Metalloenzyme inhibitor</keyword>
<evidence type="ECO:0000256" key="10">
    <source>
        <dbReference type="SAM" id="SignalP"/>
    </source>
</evidence>
<keyword evidence="3" id="KW-0964">Secreted</keyword>
<feature type="domain" description="NTR" evidence="11">
    <location>
        <begin position="28"/>
        <end position="162"/>
    </location>
</feature>
<dbReference type="SUPFAM" id="SSF50242">
    <property type="entry name" value="TIMP-like"/>
    <property type="match status" value="1"/>
</dbReference>
<evidence type="ECO:0000256" key="5">
    <source>
        <dbReference type="ARBA" id="ARBA00022690"/>
    </source>
</evidence>
<accession>A0AAD9Q1E5</accession>
<keyword evidence="8" id="KW-0479">Metal-binding</keyword>
<dbReference type="InterPro" id="IPR001134">
    <property type="entry name" value="Netrin_domain"/>
</dbReference>
<keyword evidence="13" id="KW-1185">Reference proteome</keyword>